<dbReference type="EMBL" id="BPLF01000002">
    <property type="protein sequence ID" value="GIX62439.1"/>
    <property type="molecule type" value="Genomic_DNA"/>
</dbReference>
<dbReference type="GO" id="GO:0003677">
    <property type="term" value="F:DNA binding"/>
    <property type="evidence" value="ECO:0007669"/>
    <property type="project" value="UniProtKB-KW"/>
</dbReference>
<dbReference type="AlphaFoldDB" id="A0AAV4LR36"/>
<organism evidence="9 10">
    <name type="scientific">Babesia caballi</name>
    <dbReference type="NCBI Taxonomy" id="5871"/>
    <lineage>
        <taxon>Eukaryota</taxon>
        <taxon>Sar</taxon>
        <taxon>Alveolata</taxon>
        <taxon>Apicomplexa</taxon>
        <taxon>Aconoidasida</taxon>
        <taxon>Piroplasmida</taxon>
        <taxon>Babesiidae</taxon>
        <taxon>Babesia</taxon>
    </lineage>
</organism>
<comment type="caution">
    <text evidence="9">The sequence shown here is derived from an EMBL/GenBank/DDBJ whole genome shotgun (WGS) entry which is preliminary data.</text>
</comment>
<evidence type="ECO:0000313" key="9">
    <source>
        <dbReference type="EMBL" id="GIX62439.1"/>
    </source>
</evidence>
<dbReference type="GO" id="GO:0003700">
    <property type="term" value="F:DNA-binding transcription factor activity"/>
    <property type="evidence" value="ECO:0007669"/>
    <property type="project" value="InterPro"/>
</dbReference>
<keyword evidence="3" id="KW-0238">DNA-binding</keyword>
<evidence type="ECO:0000256" key="4">
    <source>
        <dbReference type="ARBA" id="ARBA00023163"/>
    </source>
</evidence>
<dbReference type="RefSeq" id="XP_067714508.1">
    <property type="nucleotide sequence ID" value="XM_067858407.1"/>
</dbReference>
<dbReference type="Pfam" id="PF00847">
    <property type="entry name" value="AP2"/>
    <property type="match status" value="1"/>
</dbReference>
<dbReference type="Proteomes" id="UP001497744">
    <property type="component" value="Unassembled WGS sequence"/>
</dbReference>
<comment type="subcellular location">
    <subcellularLocation>
        <location evidence="1">Nucleus</location>
    </subcellularLocation>
</comment>
<name>A0AAV4LR36_BABCB</name>
<evidence type="ECO:0000313" key="10">
    <source>
        <dbReference type="Proteomes" id="UP001497744"/>
    </source>
</evidence>
<protein>
    <submittedName>
        <fullName evidence="9">Transcription factor with AP2 domain, putative</fullName>
    </submittedName>
</protein>
<dbReference type="Gene3D" id="1.20.5.2050">
    <property type="match status" value="1"/>
</dbReference>
<evidence type="ECO:0000259" key="7">
    <source>
        <dbReference type="Pfam" id="PF00847"/>
    </source>
</evidence>
<feature type="region of interest" description="Disordered" evidence="6">
    <location>
        <begin position="239"/>
        <end position="276"/>
    </location>
</feature>
<keyword evidence="10" id="KW-1185">Reference proteome</keyword>
<evidence type="ECO:0000259" key="8">
    <source>
        <dbReference type="Pfam" id="PF14733"/>
    </source>
</evidence>
<dbReference type="GO" id="GO:0005634">
    <property type="term" value="C:nucleus"/>
    <property type="evidence" value="ECO:0007669"/>
    <property type="project" value="UniProtKB-SubCell"/>
</dbReference>
<feature type="domain" description="AP2/ERF" evidence="7">
    <location>
        <begin position="347"/>
        <end position="398"/>
    </location>
</feature>
<dbReference type="InterPro" id="IPR001471">
    <property type="entry name" value="AP2/ERF_dom"/>
</dbReference>
<proteinExistence type="predicted"/>
<feature type="domain" description="AP2-coincident C-terminal" evidence="8">
    <location>
        <begin position="517"/>
        <end position="606"/>
    </location>
</feature>
<dbReference type="GeneID" id="94193920"/>
<keyword evidence="5" id="KW-0539">Nucleus</keyword>
<accession>A0AAV4LR36</accession>
<evidence type="ECO:0000256" key="3">
    <source>
        <dbReference type="ARBA" id="ARBA00023125"/>
    </source>
</evidence>
<dbReference type="InterPro" id="IPR028078">
    <property type="entry name" value="ACDC"/>
</dbReference>
<dbReference type="Pfam" id="PF14733">
    <property type="entry name" value="ACDC"/>
    <property type="match status" value="1"/>
</dbReference>
<feature type="compositionally biased region" description="Basic residues" evidence="6">
    <location>
        <begin position="266"/>
        <end position="276"/>
    </location>
</feature>
<gene>
    <name evidence="9" type="ORF">BcabD6B2_18740</name>
</gene>
<reference evidence="9 10" key="1">
    <citation type="submission" date="2021-06" db="EMBL/GenBank/DDBJ databases">
        <title>Genome sequence of Babesia caballi.</title>
        <authorList>
            <person name="Yamagishi J."/>
            <person name="Kidaka T."/>
            <person name="Ochi A."/>
        </authorList>
    </citation>
    <scope>NUCLEOTIDE SEQUENCE [LARGE SCALE GENOMIC DNA]</scope>
    <source>
        <strain evidence="9">USDA-D6B2</strain>
    </source>
</reference>
<evidence type="ECO:0000256" key="2">
    <source>
        <dbReference type="ARBA" id="ARBA00023015"/>
    </source>
</evidence>
<evidence type="ECO:0000256" key="5">
    <source>
        <dbReference type="ARBA" id="ARBA00023242"/>
    </source>
</evidence>
<evidence type="ECO:0000256" key="1">
    <source>
        <dbReference type="ARBA" id="ARBA00004123"/>
    </source>
</evidence>
<sequence length="639" mass="70719">MRERNVQFSGGMADGAAKRKRFPGAGLMSVRMMEKQPSAPKQLAFACSPNELKADNAVYYEVPRQQVYGKQRMAMAPTAAAPAYNLGATVGYESLPLNMWTREQLEEQLRIVKQQEVALKSAQQWVSTQRPAKRAGGEADLKVPMPLAVKMGPAPPHQDNLPPLSHRALVDMHMQQMRAQYGMYFGRDPHKQPVPVPVRIYNPAAMDASRGAQEGKELSETMIIPPQAQLCRVETKLISTDEEDSQRSTLASDGESEFDFNAAKRPPQRKRSVHRRSYALSRCESTLSVANDSSEWDAVQGAHADGQQDFSETMPESLREDYKVFRTSGTMSNALRQAYIRRSKLYPKVRGVWFNSTVRRMGWVGQAYKKCKRIEKIFSISKHGFEGARQLAIAFRNSQKPAGGAATTTDEPALATETAYSSTASDDFPVVETVEPDRPLTTEDLYSHEKEAPANDAFGQTAADVVGAPSAPALSPQAELSDRTLRLEDISDNAEQSARRKALEALSQYKSQLTSEQRAHRDHLCKGALNLMLTELAALVDLEVPLPRLNHDECRRGLEYHIEALKACETAEDMLPYVALFGGYICRGITPVDIPFSEVYAFLHALSFCQPLDGSFDAAQTAPFVNASEEASLADLIVV</sequence>
<evidence type="ECO:0000256" key="6">
    <source>
        <dbReference type="SAM" id="MobiDB-lite"/>
    </source>
</evidence>
<keyword evidence="4" id="KW-0804">Transcription</keyword>
<keyword evidence="2" id="KW-0805">Transcription regulation</keyword>